<evidence type="ECO:0000259" key="7">
    <source>
        <dbReference type="Pfam" id="PF00881"/>
    </source>
</evidence>
<dbReference type="SUPFAM" id="SSF55469">
    <property type="entry name" value="FMN-dependent nitroreductase-like"/>
    <property type="match status" value="1"/>
</dbReference>
<dbReference type="Pfam" id="PF00881">
    <property type="entry name" value="Nitroreductase"/>
    <property type="match status" value="1"/>
</dbReference>
<dbReference type="InterPro" id="IPR029479">
    <property type="entry name" value="Nitroreductase"/>
</dbReference>
<reference evidence="8 9" key="1">
    <citation type="journal article" date="2021" name="MBio">
        <title>Poor Competitiveness of Bradyrhizobium in Pigeon Pea Root Colonization in Indian Soils.</title>
        <authorList>
            <person name="Chalasani D."/>
            <person name="Basu A."/>
            <person name="Pullabhotla S.V.S.R.N."/>
            <person name="Jorrin B."/>
            <person name="Neal A.L."/>
            <person name="Poole P.S."/>
            <person name="Podile A.R."/>
            <person name="Tkacz A."/>
        </authorList>
    </citation>
    <scope>NUCLEOTIDE SEQUENCE [LARGE SCALE GENOMIC DNA]</scope>
    <source>
        <strain evidence="8 9">HU56</strain>
    </source>
</reference>
<dbReference type="RefSeq" id="WP_220335986.1">
    <property type="nucleotide sequence ID" value="NZ_JAEUAK010000007.1"/>
</dbReference>
<evidence type="ECO:0000256" key="5">
    <source>
        <dbReference type="ARBA" id="ARBA00022857"/>
    </source>
</evidence>
<sequence>MSIVASMEWRYATKKFAEERLTDAEVDDLLEAVRLAPSSYGLQPYKFIVIKDPALRETLRAAAFNQPQVADASHLLVIASETDVNEQTVARFIDNAAKARSVDRTALKPREDFINNYLAPFTKDMRSEWAQKQAYLALGVFVAAAAEAKIDMCPMEGLDRPRIDEILDLSSKNLTTVAFVTLGKRSSEDPAAAFAKVRKTTEELFPTV</sequence>
<comment type="cofactor">
    <cofactor evidence="1">
        <name>FMN</name>
        <dbReference type="ChEBI" id="CHEBI:58210"/>
    </cofactor>
</comment>
<keyword evidence="9" id="KW-1185">Reference proteome</keyword>
<dbReference type="InterPro" id="IPR033878">
    <property type="entry name" value="NfsB-like"/>
</dbReference>
<name>A0ABS7GXU4_9HYPH</name>
<feature type="domain" description="Nitroreductase" evidence="7">
    <location>
        <begin position="8"/>
        <end position="184"/>
    </location>
</feature>
<dbReference type="EMBL" id="JAEUAK010000007">
    <property type="protein sequence ID" value="MBW9054632.1"/>
    <property type="molecule type" value="Genomic_DNA"/>
</dbReference>
<evidence type="ECO:0000256" key="1">
    <source>
        <dbReference type="ARBA" id="ARBA00001917"/>
    </source>
</evidence>
<evidence type="ECO:0000313" key="9">
    <source>
        <dbReference type="Proteomes" id="UP000717752"/>
    </source>
</evidence>
<keyword evidence="6" id="KW-0560">Oxidoreductase</keyword>
<evidence type="ECO:0000256" key="3">
    <source>
        <dbReference type="ARBA" id="ARBA00022630"/>
    </source>
</evidence>
<evidence type="ECO:0000256" key="6">
    <source>
        <dbReference type="ARBA" id="ARBA00023002"/>
    </source>
</evidence>
<dbReference type="InterPro" id="IPR000415">
    <property type="entry name" value="Nitroreductase-like"/>
</dbReference>
<dbReference type="CDD" id="cd02149">
    <property type="entry name" value="NfsB-like"/>
    <property type="match status" value="1"/>
</dbReference>
<comment type="similarity">
    <text evidence="2">Belongs to the nitroreductase family.</text>
</comment>
<dbReference type="Gene3D" id="3.40.109.10">
    <property type="entry name" value="NADH Oxidase"/>
    <property type="match status" value="1"/>
</dbReference>
<dbReference type="PANTHER" id="PTHR43673:SF2">
    <property type="entry name" value="NITROREDUCTASE"/>
    <property type="match status" value="1"/>
</dbReference>
<gene>
    <name evidence="8" type="ORF">JNB85_19710</name>
</gene>
<evidence type="ECO:0000256" key="2">
    <source>
        <dbReference type="ARBA" id="ARBA00007118"/>
    </source>
</evidence>
<dbReference type="Proteomes" id="UP000717752">
    <property type="component" value="Unassembled WGS sequence"/>
</dbReference>
<keyword evidence="5" id="KW-0521">NADP</keyword>
<comment type="caution">
    <text evidence="8">The sequence shown here is derived from an EMBL/GenBank/DDBJ whole genome shotgun (WGS) entry which is preliminary data.</text>
</comment>
<evidence type="ECO:0000256" key="4">
    <source>
        <dbReference type="ARBA" id="ARBA00022643"/>
    </source>
</evidence>
<keyword evidence="3" id="KW-0285">Flavoprotein</keyword>
<dbReference type="PANTHER" id="PTHR43673">
    <property type="entry name" value="NAD(P)H NITROREDUCTASE YDGI-RELATED"/>
    <property type="match status" value="1"/>
</dbReference>
<evidence type="ECO:0000313" key="8">
    <source>
        <dbReference type="EMBL" id="MBW9054632.1"/>
    </source>
</evidence>
<protein>
    <submittedName>
        <fullName evidence="8">NAD(P)H-dependent oxidoreductase</fullName>
    </submittedName>
</protein>
<accession>A0ABS7GXU4</accession>
<proteinExistence type="inferred from homology"/>
<keyword evidence="4" id="KW-0288">FMN</keyword>
<organism evidence="8 9">
    <name type="scientific">Rhizobium mesosinicum</name>
    <dbReference type="NCBI Taxonomy" id="335017"/>
    <lineage>
        <taxon>Bacteria</taxon>
        <taxon>Pseudomonadati</taxon>
        <taxon>Pseudomonadota</taxon>
        <taxon>Alphaproteobacteria</taxon>
        <taxon>Hyphomicrobiales</taxon>
        <taxon>Rhizobiaceae</taxon>
        <taxon>Rhizobium/Agrobacterium group</taxon>
        <taxon>Rhizobium</taxon>
    </lineage>
</organism>